<sequence>MIEGVAAQGGRNRGMARKILTWASCAFRPLGIDELLVALGDEFHSGNTRSLELAISHVCGNFVVVQNSKVALIHQTARSFLFEERSQMSISIDRHESHGYIAMVCMQLLSNGPKWKEKFSQAQDSILNSGQRSPPQITLSEPFLWYATTHLAYHVSCASADPEEATNLQMAVFEFLDKYALLWINAVALEGNLRILTRSAAYLKAWAKRRTRNASDLSPTSLSLTLRSNGVEEMLRWANDIIRVVGRFGTYLVQNPSSILKHVVPFCPHDSMLYTTFQHHNNTLSVKGISSGKWDDCLAKLIMEGDEPASKIIARDNYFITLLGANGVVIVWHAETCEEARRLRHGEYVTGLNASKTASLVATAGTKTIQVWDVTSGERIHSVNKTNQGKLMSMAFVSNDTELLIAYDDCTILCVDLKSGKEKWQFRAEEPSDPEHSRPRLMSFGQDARKIAIAYRGRPVFVWKIKKPGDVWDAPEVVLWQPESPNALILYQDMTLVDWDLESGLQIQHDHLKAREMVLSSDGNLLLTSDNNGTLSVWTTGQFRLVYELVRNEFVRDIAFSPDAQRLPDDSNREDTSAHDSNVCSIPVVSSDDNTRVQISALICGKHDDYFCTGKDDGTVNILDMFNSTQHRKLYAHSTAGSVIEMAWSSNRRYFASVDDSGRLIAKRLEKPLSPQAKWKVFPLIDVRLGFAIAQLMFSTSEEFLLVSSSNLDRVYSTKTKEKLVQVSRPNEAARRWVMHPFDTHLLVCIKRNTHTICQWNNLEPVHKYGLAAGGRFENNQPGLEALHIRETYPQHELPTLLPLNADDLYREYTLTVSSFLILS</sequence>
<protein>
    <recommendedName>
        <fullName evidence="3">GPI inositol-deacylase winged helix domain-containing protein</fullName>
    </recommendedName>
</protein>
<name>A0ABR4CH33_9HELO</name>
<comment type="caution">
    <text evidence="4">The sequence shown here is derived from an EMBL/GenBank/DDBJ whole genome shotgun (WGS) entry which is preliminary data.</text>
</comment>
<dbReference type="InterPro" id="IPR011047">
    <property type="entry name" value="Quinoprotein_ADH-like_sf"/>
</dbReference>
<dbReference type="InterPro" id="IPR050505">
    <property type="entry name" value="WDR55/POC1"/>
</dbReference>
<keyword evidence="2" id="KW-0677">Repeat</keyword>
<evidence type="ECO:0000256" key="2">
    <source>
        <dbReference type="ARBA" id="ARBA00022737"/>
    </source>
</evidence>
<dbReference type="PANTHER" id="PTHR44019">
    <property type="entry name" value="WD REPEAT-CONTAINING PROTEIN 55"/>
    <property type="match status" value="1"/>
</dbReference>
<dbReference type="SUPFAM" id="SSF50978">
    <property type="entry name" value="WD40 repeat-like"/>
    <property type="match status" value="1"/>
</dbReference>
<dbReference type="Gene3D" id="2.130.10.10">
    <property type="entry name" value="YVTN repeat-like/Quinoprotein amine dehydrogenase"/>
    <property type="match status" value="2"/>
</dbReference>
<dbReference type="EMBL" id="JAZHXI010000008">
    <property type="protein sequence ID" value="KAL2068551.1"/>
    <property type="molecule type" value="Genomic_DNA"/>
</dbReference>
<keyword evidence="1" id="KW-0853">WD repeat</keyword>
<organism evidence="4 5">
    <name type="scientific">Oculimacula yallundae</name>
    <dbReference type="NCBI Taxonomy" id="86028"/>
    <lineage>
        <taxon>Eukaryota</taxon>
        <taxon>Fungi</taxon>
        <taxon>Dikarya</taxon>
        <taxon>Ascomycota</taxon>
        <taxon>Pezizomycotina</taxon>
        <taxon>Leotiomycetes</taxon>
        <taxon>Helotiales</taxon>
        <taxon>Ploettnerulaceae</taxon>
        <taxon>Oculimacula</taxon>
    </lineage>
</organism>
<evidence type="ECO:0000313" key="5">
    <source>
        <dbReference type="Proteomes" id="UP001595075"/>
    </source>
</evidence>
<reference evidence="4 5" key="1">
    <citation type="journal article" date="2024" name="Commun. Biol.">
        <title>Comparative genomic analysis of thermophilic fungi reveals convergent evolutionary adaptations and gene losses.</title>
        <authorList>
            <person name="Steindorff A.S."/>
            <person name="Aguilar-Pontes M.V."/>
            <person name="Robinson A.J."/>
            <person name="Andreopoulos B."/>
            <person name="LaButti K."/>
            <person name="Kuo A."/>
            <person name="Mondo S."/>
            <person name="Riley R."/>
            <person name="Otillar R."/>
            <person name="Haridas S."/>
            <person name="Lipzen A."/>
            <person name="Grimwood J."/>
            <person name="Schmutz J."/>
            <person name="Clum A."/>
            <person name="Reid I.D."/>
            <person name="Moisan M.C."/>
            <person name="Butler G."/>
            <person name="Nguyen T.T.M."/>
            <person name="Dewar K."/>
            <person name="Conant G."/>
            <person name="Drula E."/>
            <person name="Henrissat B."/>
            <person name="Hansel C."/>
            <person name="Singer S."/>
            <person name="Hutchinson M.I."/>
            <person name="de Vries R.P."/>
            <person name="Natvig D.O."/>
            <person name="Powell A.J."/>
            <person name="Tsang A."/>
            <person name="Grigoriev I.V."/>
        </authorList>
    </citation>
    <scope>NUCLEOTIDE SEQUENCE [LARGE SCALE GENOMIC DNA]</scope>
    <source>
        <strain evidence="4 5">CBS 494.80</strain>
    </source>
</reference>
<dbReference type="Pfam" id="PF22939">
    <property type="entry name" value="WHD_GPIID"/>
    <property type="match status" value="1"/>
</dbReference>
<feature type="domain" description="GPI inositol-deacylase winged helix" evidence="3">
    <location>
        <begin position="7"/>
        <end position="88"/>
    </location>
</feature>
<evidence type="ECO:0000259" key="3">
    <source>
        <dbReference type="Pfam" id="PF22939"/>
    </source>
</evidence>
<gene>
    <name evidence="4" type="ORF">VTL71DRAFT_14888</name>
</gene>
<proteinExistence type="predicted"/>
<evidence type="ECO:0000256" key="1">
    <source>
        <dbReference type="ARBA" id="ARBA00022574"/>
    </source>
</evidence>
<dbReference type="Proteomes" id="UP001595075">
    <property type="component" value="Unassembled WGS sequence"/>
</dbReference>
<dbReference type="SUPFAM" id="SSF50998">
    <property type="entry name" value="Quinoprotein alcohol dehydrogenase-like"/>
    <property type="match status" value="1"/>
</dbReference>
<keyword evidence="5" id="KW-1185">Reference proteome</keyword>
<dbReference type="InterPro" id="IPR001680">
    <property type="entry name" value="WD40_rpt"/>
</dbReference>
<evidence type="ECO:0000313" key="4">
    <source>
        <dbReference type="EMBL" id="KAL2068551.1"/>
    </source>
</evidence>
<dbReference type="InterPro" id="IPR054471">
    <property type="entry name" value="GPIID_WHD"/>
</dbReference>
<dbReference type="InterPro" id="IPR036322">
    <property type="entry name" value="WD40_repeat_dom_sf"/>
</dbReference>
<dbReference type="InterPro" id="IPR015943">
    <property type="entry name" value="WD40/YVTN_repeat-like_dom_sf"/>
</dbReference>
<accession>A0ABR4CH33</accession>
<dbReference type="PANTHER" id="PTHR44019:SF8">
    <property type="entry name" value="POC1 CENTRIOLAR PROTEIN HOMOLOG"/>
    <property type="match status" value="1"/>
</dbReference>
<dbReference type="SMART" id="SM00320">
    <property type="entry name" value="WD40"/>
    <property type="match status" value="5"/>
</dbReference>